<dbReference type="PROSITE" id="PS00028">
    <property type="entry name" value="ZINC_FINGER_C2H2_1"/>
    <property type="match status" value="1"/>
</dbReference>
<accession>A0AAV7IM17</accession>
<evidence type="ECO:0000256" key="1">
    <source>
        <dbReference type="PROSITE-ProRule" id="PRU00042"/>
    </source>
</evidence>
<feature type="region of interest" description="Disordered" evidence="2">
    <location>
        <begin position="16"/>
        <end position="69"/>
    </location>
</feature>
<comment type="caution">
    <text evidence="4">The sequence shown here is derived from an EMBL/GenBank/DDBJ whole genome shotgun (WGS) entry which is preliminary data.</text>
</comment>
<name>A0AAV7IM17_COTGL</name>
<sequence length="262" mass="30250">MFWRLLTRVLRESRVARGGKTERQEQQRIYQPGPGASDPPETSPDPLSGPTRRENQQSAAGDFRPRQTPRLLKVRKVLQERVHPQATHPLRVRKGSLLQLPPLRLQLQVREEPQGPHQPPPRSRQASLPDRQLTTLQVQKQPTQVPTQITPIYYFFIRPASRDSGWTNVCQNNCQVPNNPKSLPMLLRFSFAGIHSNRLCIQKPFPCHKCGRSYLNKGSLRRHLHDECGKPPQYICNICKKGFKQKTNFHRHNATVHPDRPF</sequence>
<organism evidence="4 5">
    <name type="scientific">Cotesia glomerata</name>
    <name type="common">Lepidopteran parasitic wasp</name>
    <name type="synonym">Apanteles glomeratus</name>
    <dbReference type="NCBI Taxonomy" id="32391"/>
    <lineage>
        <taxon>Eukaryota</taxon>
        <taxon>Metazoa</taxon>
        <taxon>Ecdysozoa</taxon>
        <taxon>Arthropoda</taxon>
        <taxon>Hexapoda</taxon>
        <taxon>Insecta</taxon>
        <taxon>Pterygota</taxon>
        <taxon>Neoptera</taxon>
        <taxon>Endopterygota</taxon>
        <taxon>Hymenoptera</taxon>
        <taxon>Apocrita</taxon>
        <taxon>Ichneumonoidea</taxon>
        <taxon>Braconidae</taxon>
        <taxon>Microgastrinae</taxon>
        <taxon>Cotesia</taxon>
    </lineage>
</organism>
<proteinExistence type="predicted"/>
<feature type="compositionally biased region" description="Basic and acidic residues" evidence="2">
    <location>
        <begin position="16"/>
        <end position="26"/>
    </location>
</feature>
<evidence type="ECO:0000313" key="4">
    <source>
        <dbReference type="EMBL" id="KAH0553755.1"/>
    </source>
</evidence>
<dbReference type="AlphaFoldDB" id="A0AAV7IM17"/>
<feature type="domain" description="C2H2-type" evidence="3">
    <location>
        <begin position="205"/>
        <end position="232"/>
    </location>
</feature>
<evidence type="ECO:0000256" key="2">
    <source>
        <dbReference type="SAM" id="MobiDB-lite"/>
    </source>
</evidence>
<dbReference type="Pfam" id="PF00096">
    <property type="entry name" value="zf-C2H2"/>
    <property type="match status" value="2"/>
</dbReference>
<evidence type="ECO:0000259" key="3">
    <source>
        <dbReference type="PROSITE" id="PS50157"/>
    </source>
</evidence>
<keyword evidence="1" id="KW-0479">Metal-binding</keyword>
<gene>
    <name evidence="4" type="ORF">KQX54_003966</name>
</gene>
<keyword evidence="5" id="KW-1185">Reference proteome</keyword>
<dbReference type="PROSITE" id="PS50157">
    <property type="entry name" value="ZINC_FINGER_C2H2_2"/>
    <property type="match status" value="2"/>
</dbReference>
<dbReference type="InterPro" id="IPR013087">
    <property type="entry name" value="Znf_C2H2_type"/>
</dbReference>
<dbReference type="EMBL" id="JAHXZJ010001119">
    <property type="protein sequence ID" value="KAH0553755.1"/>
    <property type="molecule type" value="Genomic_DNA"/>
</dbReference>
<keyword evidence="1" id="KW-0862">Zinc</keyword>
<dbReference type="SMART" id="SM00355">
    <property type="entry name" value="ZnF_C2H2"/>
    <property type="match status" value="2"/>
</dbReference>
<feature type="domain" description="C2H2-type" evidence="3">
    <location>
        <begin position="234"/>
        <end position="257"/>
    </location>
</feature>
<dbReference type="Gene3D" id="3.30.160.60">
    <property type="entry name" value="Classic Zinc Finger"/>
    <property type="match status" value="1"/>
</dbReference>
<evidence type="ECO:0000313" key="5">
    <source>
        <dbReference type="Proteomes" id="UP000826195"/>
    </source>
</evidence>
<dbReference type="Proteomes" id="UP000826195">
    <property type="component" value="Unassembled WGS sequence"/>
</dbReference>
<reference evidence="4 5" key="1">
    <citation type="journal article" date="2021" name="J. Hered.">
        <title>A chromosome-level genome assembly of the parasitoid wasp, Cotesia glomerata (Hymenoptera: Braconidae).</title>
        <authorList>
            <person name="Pinto B.J."/>
            <person name="Weis J.J."/>
            <person name="Gamble T."/>
            <person name="Ode P.J."/>
            <person name="Paul R."/>
            <person name="Zaspel J.M."/>
        </authorList>
    </citation>
    <scope>NUCLEOTIDE SEQUENCE [LARGE SCALE GENOMIC DNA]</scope>
    <source>
        <strain evidence="4">CgM1</strain>
    </source>
</reference>
<dbReference type="InterPro" id="IPR036236">
    <property type="entry name" value="Znf_C2H2_sf"/>
</dbReference>
<protein>
    <recommendedName>
        <fullName evidence="3">C2H2-type domain-containing protein</fullName>
    </recommendedName>
</protein>
<keyword evidence="1" id="KW-0863">Zinc-finger</keyword>
<dbReference type="SUPFAM" id="SSF57667">
    <property type="entry name" value="beta-beta-alpha zinc fingers"/>
    <property type="match status" value="1"/>
</dbReference>
<dbReference type="GO" id="GO:0008270">
    <property type="term" value="F:zinc ion binding"/>
    <property type="evidence" value="ECO:0007669"/>
    <property type="project" value="UniProtKB-KW"/>
</dbReference>